<dbReference type="OrthoDB" id="338854at2759"/>
<dbReference type="RefSeq" id="XP_009834746.1">
    <property type="nucleotide sequence ID" value="XM_009836444.1"/>
</dbReference>
<dbReference type="GO" id="GO:0005774">
    <property type="term" value="C:vacuolar membrane"/>
    <property type="evidence" value="ECO:0007669"/>
    <property type="project" value="TreeGrafter"/>
</dbReference>
<dbReference type="Pfam" id="PF06218">
    <property type="entry name" value="NPR2"/>
    <property type="match status" value="2"/>
</dbReference>
<dbReference type="GeneID" id="20812017"/>
<evidence type="ECO:0000313" key="2">
    <source>
        <dbReference type="EMBL" id="ETV75615.1"/>
    </source>
</evidence>
<dbReference type="EMBL" id="KI913139">
    <property type="protein sequence ID" value="ETV75615.1"/>
    <property type="molecule type" value="Genomic_DNA"/>
</dbReference>
<accession>W4G7J2</accession>
<dbReference type="PANTHER" id="PTHR12991">
    <property type="entry name" value="NITROGEN PERMEASE REGULATOR 2/TUMOR SUPPRESSOR CANDIDATE 4"/>
    <property type="match status" value="1"/>
</dbReference>
<dbReference type="GO" id="GO:1990130">
    <property type="term" value="C:GATOR1 complex"/>
    <property type="evidence" value="ECO:0007669"/>
    <property type="project" value="TreeGrafter"/>
</dbReference>
<sequence length="444" mass="49819">MMIQAIFYSEFDNIAGPQIVYQAPPNALSNEVFDSVSGYIIIDKALCGKIITVCPQGIKIVGYPVCIEDDKYHRNALLFNIGFVFDKDADAAPYKPILRKLGALMESMEKEMGFLSKEASKATLSTILPSILHDLTMYGESTTTIDTANIINLKVFQKLPPPPNVLDHQVPVAIRDLHDLLKHSVEWDLALQKIVPHIDGVNYVKRIAIAAEVDIAIVKSCLRQLLYYRCITMIDIFMHSNNYATTPKLHSFFNDPLLQQECIEYISHANGPPPPSFATVFSLYCALQPNTPVAHVWTSHQELLVHVDVRRLITFGLVHGFLRRIHRYPVIIDRLSSRPAQMLSSSPSTMNLQAANNGNNAVMNIRKAATPHHGTYDDNPRPMFPYMPSGGGSNAVRTALVDREVVKKMMDGQHHTDEICCTHMIRYSDLEKVLEGEAYCFVLK</sequence>
<reference evidence="2" key="1">
    <citation type="submission" date="2013-12" db="EMBL/GenBank/DDBJ databases">
        <title>The Genome Sequence of Aphanomyces astaci APO3.</title>
        <authorList>
            <consortium name="The Broad Institute Genomics Platform"/>
            <person name="Russ C."/>
            <person name="Tyler B."/>
            <person name="van West P."/>
            <person name="Dieguez-Uribeondo J."/>
            <person name="Young S.K."/>
            <person name="Zeng Q."/>
            <person name="Gargeya S."/>
            <person name="Fitzgerald M."/>
            <person name="Abouelleil A."/>
            <person name="Alvarado L."/>
            <person name="Chapman S.B."/>
            <person name="Gainer-Dewar J."/>
            <person name="Goldberg J."/>
            <person name="Griggs A."/>
            <person name="Gujja S."/>
            <person name="Hansen M."/>
            <person name="Howarth C."/>
            <person name="Imamovic A."/>
            <person name="Ireland A."/>
            <person name="Larimer J."/>
            <person name="McCowan C."/>
            <person name="Murphy C."/>
            <person name="Pearson M."/>
            <person name="Poon T.W."/>
            <person name="Priest M."/>
            <person name="Roberts A."/>
            <person name="Saif S."/>
            <person name="Shea T."/>
            <person name="Sykes S."/>
            <person name="Wortman J."/>
            <person name="Nusbaum C."/>
            <person name="Birren B."/>
        </authorList>
    </citation>
    <scope>NUCLEOTIDE SEQUENCE [LARGE SCALE GENOMIC DNA]</scope>
    <source>
        <strain evidence="2">APO3</strain>
    </source>
</reference>
<protein>
    <recommendedName>
        <fullName evidence="3">Nitrogen permease regulator 2</fullName>
    </recommendedName>
</protein>
<dbReference type="GO" id="GO:0010508">
    <property type="term" value="P:positive regulation of autophagy"/>
    <property type="evidence" value="ECO:0007669"/>
    <property type="project" value="TreeGrafter"/>
</dbReference>
<comment type="similarity">
    <text evidence="1">Belongs to the NPR2 family.</text>
</comment>
<dbReference type="AlphaFoldDB" id="W4G7J2"/>
<dbReference type="STRING" id="112090.W4G7J2"/>
<organism evidence="2">
    <name type="scientific">Aphanomyces astaci</name>
    <name type="common">Crayfish plague agent</name>
    <dbReference type="NCBI Taxonomy" id="112090"/>
    <lineage>
        <taxon>Eukaryota</taxon>
        <taxon>Sar</taxon>
        <taxon>Stramenopiles</taxon>
        <taxon>Oomycota</taxon>
        <taxon>Saprolegniomycetes</taxon>
        <taxon>Saprolegniales</taxon>
        <taxon>Verrucalvaceae</taxon>
        <taxon>Aphanomyces</taxon>
    </lineage>
</organism>
<dbReference type="PANTHER" id="PTHR12991:SF10">
    <property type="entry name" value="GATOR COMPLEX PROTEIN NPRL2"/>
    <property type="match status" value="1"/>
</dbReference>
<dbReference type="VEuPathDB" id="FungiDB:H257_10021"/>
<dbReference type="GO" id="GO:0005096">
    <property type="term" value="F:GTPase activator activity"/>
    <property type="evidence" value="ECO:0007669"/>
    <property type="project" value="TreeGrafter"/>
</dbReference>
<name>W4G7J2_APHAT</name>
<dbReference type="GO" id="GO:1904262">
    <property type="term" value="P:negative regulation of TORC1 signaling"/>
    <property type="evidence" value="ECO:0007669"/>
    <property type="project" value="TreeGrafter"/>
</dbReference>
<evidence type="ECO:0008006" key="3">
    <source>
        <dbReference type="Google" id="ProtNLM"/>
    </source>
</evidence>
<proteinExistence type="inferred from homology"/>
<gene>
    <name evidence="2" type="ORF">H257_10021</name>
</gene>
<dbReference type="InterPro" id="IPR009348">
    <property type="entry name" value="NPR2-like"/>
</dbReference>
<evidence type="ECO:0000256" key="1">
    <source>
        <dbReference type="ARBA" id="ARBA00008433"/>
    </source>
</evidence>